<keyword evidence="1" id="KW-0812">Transmembrane</keyword>
<keyword evidence="3" id="KW-1185">Reference proteome</keyword>
<evidence type="ECO:0000313" key="2">
    <source>
        <dbReference type="EMBL" id="MFG3817542.1"/>
    </source>
</evidence>
<comment type="caution">
    <text evidence="2">The sequence shown here is derived from an EMBL/GenBank/DDBJ whole genome shotgun (WGS) entry which is preliminary data.</text>
</comment>
<accession>A0ABW7C8P3</accession>
<protein>
    <recommendedName>
        <fullName evidence="4">Transmembrane protein</fullName>
    </recommendedName>
</protein>
<dbReference type="RefSeq" id="WP_393011940.1">
    <property type="nucleotide sequence ID" value="NZ_JAZAQF010000045.1"/>
</dbReference>
<evidence type="ECO:0000256" key="1">
    <source>
        <dbReference type="SAM" id="Phobius"/>
    </source>
</evidence>
<dbReference type="EMBL" id="JAZAQF010000045">
    <property type="protein sequence ID" value="MFG3817542.1"/>
    <property type="molecule type" value="Genomic_DNA"/>
</dbReference>
<proteinExistence type="predicted"/>
<sequence>MIEIVDQTPSRLQLRDRDWNWLGLGLLGLPFVTVGLIVGLAVSNRTTLNCQRLATNPKSMVCQRIIDGYLGQNTLTIREPLIRVSVRRTSGVGVVLYFSKIPELELVNHRIIVGHKQEIIANQINSFIQNSQIKALSVFQDDYLEGLMSGFMFLLPGLFLVIQGVTTPMLITCSFDKASDQVTIFKQYLFKISKTVEVPLGQIAEIKLQESSLFTKKPCFYLSLDDYSNGNSDTRIQFSTQLKRSLIIISGLHTNQYHLLTIRRTIQQFLNDA</sequence>
<keyword evidence="1" id="KW-0472">Membrane</keyword>
<name>A0ABW7C8P3_9CYAN</name>
<organism evidence="2 3">
    <name type="scientific">Limnothrix redekei LRLZ20PSL1</name>
    <dbReference type="NCBI Taxonomy" id="3112953"/>
    <lineage>
        <taxon>Bacteria</taxon>
        <taxon>Bacillati</taxon>
        <taxon>Cyanobacteriota</taxon>
        <taxon>Cyanophyceae</taxon>
        <taxon>Pseudanabaenales</taxon>
        <taxon>Pseudanabaenaceae</taxon>
        <taxon>Limnothrix</taxon>
    </lineage>
</organism>
<keyword evidence="1" id="KW-1133">Transmembrane helix</keyword>
<feature type="transmembrane region" description="Helical" evidence="1">
    <location>
        <begin position="21"/>
        <end position="42"/>
    </location>
</feature>
<evidence type="ECO:0000313" key="3">
    <source>
        <dbReference type="Proteomes" id="UP001604335"/>
    </source>
</evidence>
<reference evidence="3" key="1">
    <citation type="journal article" date="2024" name="Algal Res.">
        <title>Biochemical, toxicological and genomic investigation of a high-biomass producing Limnothrix strain isolated from Italian shallow drinking water reservoir.</title>
        <authorList>
            <person name="Simonazzi M."/>
            <person name="Shishido T.K."/>
            <person name="Delbaje E."/>
            <person name="Wahlsten M."/>
            <person name="Fewer D.P."/>
            <person name="Sivonen K."/>
            <person name="Pezzolesi L."/>
            <person name="Pistocchi R."/>
        </authorList>
    </citation>
    <scope>NUCLEOTIDE SEQUENCE [LARGE SCALE GENOMIC DNA]</scope>
    <source>
        <strain evidence="3">LRLZ20PSL1</strain>
    </source>
</reference>
<gene>
    <name evidence="2" type="ORF">VPK24_07825</name>
</gene>
<evidence type="ECO:0008006" key="4">
    <source>
        <dbReference type="Google" id="ProtNLM"/>
    </source>
</evidence>
<dbReference type="Proteomes" id="UP001604335">
    <property type="component" value="Unassembled WGS sequence"/>
</dbReference>